<dbReference type="InterPro" id="IPR002575">
    <property type="entry name" value="Aminoglycoside_PTrfase"/>
</dbReference>
<sequence>MEYDKDVQEAVQLVYSTAFSPPEHKLLYYFILNSVNPKATALYVIQRASGGPGLQLNQNVDLEIGLLLADWKELVGRFRSPPELSASTKLLAWTRDGGRCCITKKSRVWWDMLGWTQMLVLKLVPSQLVQGLDDEAHSSLRETLAVFLTEPSLQRLIRCLDVESNHNGQINNLWTLGKSAATAFMNGQIYLEPEWNASDDSDNSSPQISYYMLRNTLPPPFPILTNDKGLLIYSDADVTLSTMSPQTMSLPSVFLFGVHARFCNSLRRLQVQDQILRGWPESSMRHKIFTVPREIVNRVPFSLRKVWLCFPKAIRTVAYRLLLYLGLKMYGRPLAWVQRVPFGLYIKHGLGNSVTDGEGPALDLIEKHTKVSAPRLIEVLNNSDHTYLVMTRLPGVPLDTAIHFMSYPERTQLAADLHNFICQLRSIPNPNTTAICSANGGPVFDYRLPGGVKSAGPFQSEEDFNTYIETAACLKTATHDLSHQIYFTHADLNMNNILISAGKLSGIVDFGCAGFYPEYWEYTKGVYVNFGPDSAWLDILSQSFSKSYLEELKAERKLWEVTPPW</sequence>
<name>A0A7D8YPQ6_9HELO</name>
<dbReference type="PANTHER" id="PTHR21310:SF58">
    <property type="entry name" value="AMINOGLYCOSIDE PHOSPHOTRANSFERASE DOMAIN-CONTAINING PROTEIN"/>
    <property type="match status" value="1"/>
</dbReference>
<dbReference type="EMBL" id="QGMG01000191">
    <property type="protein sequence ID" value="TVY56033.1"/>
    <property type="molecule type" value="Genomic_DNA"/>
</dbReference>
<organism evidence="2 3">
    <name type="scientific">Lachnellula cervina</name>
    <dbReference type="NCBI Taxonomy" id="1316786"/>
    <lineage>
        <taxon>Eukaryota</taxon>
        <taxon>Fungi</taxon>
        <taxon>Dikarya</taxon>
        <taxon>Ascomycota</taxon>
        <taxon>Pezizomycotina</taxon>
        <taxon>Leotiomycetes</taxon>
        <taxon>Helotiales</taxon>
        <taxon>Lachnaceae</taxon>
        <taxon>Lachnellula</taxon>
    </lineage>
</organism>
<protein>
    <recommendedName>
        <fullName evidence="1">Protein kinase domain-containing protein</fullName>
    </recommendedName>
</protein>
<dbReference type="CDD" id="cd05120">
    <property type="entry name" value="APH_ChoK_like"/>
    <property type="match status" value="1"/>
</dbReference>
<dbReference type="PANTHER" id="PTHR21310">
    <property type="entry name" value="AMINOGLYCOSIDE PHOSPHOTRANSFERASE-RELATED-RELATED"/>
    <property type="match status" value="1"/>
</dbReference>
<feature type="domain" description="Protein kinase" evidence="1">
    <location>
        <begin position="319"/>
        <end position="565"/>
    </location>
</feature>
<dbReference type="InterPro" id="IPR000719">
    <property type="entry name" value="Prot_kinase_dom"/>
</dbReference>
<dbReference type="AlphaFoldDB" id="A0A7D8YPQ6"/>
<dbReference type="Proteomes" id="UP000481288">
    <property type="component" value="Unassembled WGS sequence"/>
</dbReference>
<dbReference type="GO" id="GO:0004672">
    <property type="term" value="F:protein kinase activity"/>
    <property type="evidence" value="ECO:0007669"/>
    <property type="project" value="InterPro"/>
</dbReference>
<dbReference type="SUPFAM" id="SSF56112">
    <property type="entry name" value="Protein kinase-like (PK-like)"/>
    <property type="match status" value="1"/>
</dbReference>
<comment type="caution">
    <text evidence="2">The sequence shown here is derived from an EMBL/GenBank/DDBJ whole genome shotgun (WGS) entry which is preliminary data.</text>
</comment>
<evidence type="ECO:0000259" key="1">
    <source>
        <dbReference type="PROSITE" id="PS50011"/>
    </source>
</evidence>
<dbReference type="Gene3D" id="3.90.1200.10">
    <property type="match status" value="1"/>
</dbReference>
<proteinExistence type="predicted"/>
<evidence type="ECO:0000313" key="3">
    <source>
        <dbReference type="Proteomes" id="UP000481288"/>
    </source>
</evidence>
<dbReference type="PROSITE" id="PS50011">
    <property type="entry name" value="PROTEIN_KINASE_DOM"/>
    <property type="match status" value="1"/>
</dbReference>
<dbReference type="InterPro" id="IPR051678">
    <property type="entry name" value="AGP_Transferase"/>
</dbReference>
<dbReference type="Pfam" id="PF01636">
    <property type="entry name" value="APH"/>
    <property type="match status" value="1"/>
</dbReference>
<dbReference type="OrthoDB" id="2906425at2759"/>
<reference evidence="2 3" key="1">
    <citation type="submission" date="2018-05" db="EMBL/GenBank/DDBJ databases">
        <title>Whole genome sequencing for identification of molecular markers to develop diagnostic detection tools for the regulated plant pathogen Lachnellula willkommii.</title>
        <authorList>
            <person name="Giroux E."/>
            <person name="Bilodeau G."/>
        </authorList>
    </citation>
    <scope>NUCLEOTIDE SEQUENCE [LARGE SCALE GENOMIC DNA]</scope>
    <source>
        <strain evidence="2 3">CBS 625.97</strain>
    </source>
</reference>
<dbReference type="GO" id="GO:0005524">
    <property type="term" value="F:ATP binding"/>
    <property type="evidence" value="ECO:0007669"/>
    <property type="project" value="InterPro"/>
</dbReference>
<gene>
    <name evidence="2" type="ORF">LCER1_G004061</name>
</gene>
<accession>A0A7D8YPQ6</accession>
<evidence type="ECO:0000313" key="2">
    <source>
        <dbReference type="EMBL" id="TVY56033.1"/>
    </source>
</evidence>
<keyword evidence="3" id="KW-1185">Reference proteome</keyword>
<dbReference type="InterPro" id="IPR011009">
    <property type="entry name" value="Kinase-like_dom_sf"/>
</dbReference>